<evidence type="ECO:0000256" key="1">
    <source>
        <dbReference type="SAM" id="MobiDB-lite"/>
    </source>
</evidence>
<feature type="transmembrane region" description="Helical" evidence="2">
    <location>
        <begin position="6"/>
        <end position="25"/>
    </location>
</feature>
<evidence type="ECO:0000313" key="4">
    <source>
        <dbReference type="Proteomes" id="UP000070121"/>
    </source>
</evidence>
<reference evidence="3 4" key="1">
    <citation type="submission" date="2014-02" db="EMBL/GenBank/DDBJ databases">
        <title>The genome sequence of Colletotrichum salicis CBS 607.94.</title>
        <authorList>
            <person name="Baroncelli R."/>
            <person name="Thon M.R."/>
        </authorList>
    </citation>
    <scope>NUCLEOTIDE SEQUENCE [LARGE SCALE GENOMIC DNA]</scope>
    <source>
        <strain evidence="3 4">CBS 607.94</strain>
    </source>
</reference>
<dbReference type="AlphaFoldDB" id="A0A135SK09"/>
<sequence>MDTYLILLAISAVLFEVIVMVSWWCTMTPRGSADGPENDARREEQERREGAARRIRDFEEQKRRREVDKKREEQRKQDAEMIRELARKTASSGQAEERDADKAPLLPQDEKNEML</sequence>
<keyword evidence="2" id="KW-0812">Transmembrane</keyword>
<keyword evidence="4" id="KW-1185">Reference proteome</keyword>
<organism evidence="3 4">
    <name type="scientific">Colletotrichum salicis</name>
    <dbReference type="NCBI Taxonomy" id="1209931"/>
    <lineage>
        <taxon>Eukaryota</taxon>
        <taxon>Fungi</taxon>
        <taxon>Dikarya</taxon>
        <taxon>Ascomycota</taxon>
        <taxon>Pezizomycotina</taxon>
        <taxon>Sordariomycetes</taxon>
        <taxon>Hypocreomycetidae</taxon>
        <taxon>Glomerellales</taxon>
        <taxon>Glomerellaceae</taxon>
        <taxon>Colletotrichum</taxon>
        <taxon>Colletotrichum acutatum species complex</taxon>
    </lineage>
</organism>
<dbReference type="OrthoDB" id="4850978at2759"/>
<dbReference type="Proteomes" id="UP000070121">
    <property type="component" value="Unassembled WGS sequence"/>
</dbReference>
<gene>
    <name evidence="3" type="ORF">CSAL01_12925</name>
</gene>
<keyword evidence="2" id="KW-1133">Transmembrane helix</keyword>
<feature type="region of interest" description="Disordered" evidence="1">
    <location>
        <begin position="29"/>
        <end position="115"/>
    </location>
</feature>
<evidence type="ECO:0000256" key="2">
    <source>
        <dbReference type="SAM" id="Phobius"/>
    </source>
</evidence>
<name>A0A135SK09_9PEZI</name>
<dbReference type="EMBL" id="JFFI01002365">
    <property type="protein sequence ID" value="KXH36268.1"/>
    <property type="molecule type" value="Genomic_DNA"/>
</dbReference>
<protein>
    <submittedName>
        <fullName evidence="3">Uncharacterized protein</fullName>
    </submittedName>
</protein>
<keyword evidence="2" id="KW-0472">Membrane</keyword>
<accession>A0A135SK09</accession>
<comment type="caution">
    <text evidence="3">The sequence shown here is derived from an EMBL/GenBank/DDBJ whole genome shotgun (WGS) entry which is preliminary data.</text>
</comment>
<evidence type="ECO:0000313" key="3">
    <source>
        <dbReference type="EMBL" id="KXH36268.1"/>
    </source>
</evidence>
<feature type="compositionally biased region" description="Basic and acidic residues" evidence="1">
    <location>
        <begin position="38"/>
        <end position="87"/>
    </location>
</feature>
<proteinExistence type="predicted"/>
<feature type="compositionally biased region" description="Basic and acidic residues" evidence="1">
    <location>
        <begin position="95"/>
        <end position="115"/>
    </location>
</feature>